<keyword evidence="2 6" id="KW-0812">Transmembrane</keyword>
<dbReference type="PANTHER" id="PTHR16201">
    <property type="entry name" value="SEVEN TRANSMEMBRANE PROTEIN 1-RELATED"/>
    <property type="match status" value="1"/>
</dbReference>
<dbReference type="Gene3D" id="1.20.1280.290">
    <property type="match status" value="2"/>
</dbReference>
<dbReference type="GO" id="GO:0016020">
    <property type="term" value="C:membrane"/>
    <property type="evidence" value="ECO:0007669"/>
    <property type="project" value="UniProtKB-SubCell"/>
</dbReference>
<feature type="region of interest" description="Disordered" evidence="5">
    <location>
        <begin position="223"/>
        <end position="245"/>
    </location>
</feature>
<organism evidence="7 8">
    <name type="scientific">Ceriporiopsis subvermispora (strain B)</name>
    <name type="common">White-rot fungus</name>
    <name type="synonym">Gelatoporia subvermispora</name>
    <dbReference type="NCBI Taxonomy" id="914234"/>
    <lineage>
        <taxon>Eukaryota</taxon>
        <taxon>Fungi</taxon>
        <taxon>Dikarya</taxon>
        <taxon>Basidiomycota</taxon>
        <taxon>Agaricomycotina</taxon>
        <taxon>Agaricomycetes</taxon>
        <taxon>Polyporales</taxon>
        <taxon>Gelatoporiaceae</taxon>
        <taxon>Gelatoporia</taxon>
    </lineage>
</organism>
<dbReference type="HOGENOM" id="CLU_040201_0_0_1"/>
<feature type="transmembrane region" description="Helical" evidence="6">
    <location>
        <begin position="97"/>
        <end position="119"/>
    </location>
</feature>
<dbReference type="PANTHER" id="PTHR16201:SF37">
    <property type="entry name" value="PQ-LOOP REPEAT-CONTAINING PROTEIN"/>
    <property type="match status" value="1"/>
</dbReference>
<gene>
    <name evidence="7" type="ORF">CERSUDRAFT_122553</name>
</gene>
<feature type="transmembrane region" description="Helical" evidence="6">
    <location>
        <begin position="159"/>
        <end position="177"/>
    </location>
</feature>
<dbReference type="EMBL" id="KB445794">
    <property type="protein sequence ID" value="EMD39084.1"/>
    <property type="molecule type" value="Genomic_DNA"/>
</dbReference>
<evidence type="ECO:0008006" key="9">
    <source>
        <dbReference type="Google" id="ProtNLM"/>
    </source>
</evidence>
<keyword evidence="8" id="KW-1185">Reference proteome</keyword>
<reference evidence="7 8" key="1">
    <citation type="journal article" date="2012" name="Proc. Natl. Acad. Sci. U.S.A.">
        <title>Comparative genomics of Ceriporiopsis subvermispora and Phanerochaete chrysosporium provide insight into selective ligninolysis.</title>
        <authorList>
            <person name="Fernandez-Fueyo E."/>
            <person name="Ruiz-Duenas F.J."/>
            <person name="Ferreira P."/>
            <person name="Floudas D."/>
            <person name="Hibbett D.S."/>
            <person name="Canessa P."/>
            <person name="Larrondo L.F."/>
            <person name="James T.Y."/>
            <person name="Seelenfreund D."/>
            <person name="Lobos S."/>
            <person name="Polanco R."/>
            <person name="Tello M."/>
            <person name="Honda Y."/>
            <person name="Watanabe T."/>
            <person name="Watanabe T."/>
            <person name="Ryu J.S."/>
            <person name="Kubicek C.P."/>
            <person name="Schmoll M."/>
            <person name="Gaskell J."/>
            <person name="Hammel K.E."/>
            <person name="St John F.J."/>
            <person name="Vanden Wymelenberg A."/>
            <person name="Sabat G."/>
            <person name="Splinter BonDurant S."/>
            <person name="Syed K."/>
            <person name="Yadav J.S."/>
            <person name="Doddapaneni H."/>
            <person name="Subramanian V."/>
            <person name="Lavin J.L."/>
            <person name="Oguiza J.A."/>
            <person name="Perez G."/>
            <person name="Pisabarro A.G."/>
            <person name="Ramirez L."/>
            <person name="Santoyo F."/>
            <person name="Master E."/>
            <person name="Coutinho P.M."/>
            <person name="Henrissat B."/>
            <person name="Lombard V."/>
            <person name="Magnuson J.K."/>
            <person name="Kuees U."/>
            <person name="Hori C."/>
            <person name="Igarashi K."/>
            <person name="Samejima M."/>
            <person name="Held B.W."/>
            <person name="Barry K.W."/>
            <person name="LaButti K.M."/>
            <person name="Lapidus A."/>
            <person name="Lindquist E.A."/>
            <person name="Lucas S.M."/>
            <person name="Riley R."/>
            <person name="Salamov A.A."/>
            <person name="Hoffmeister D."/>
            <person name="Schwenk D."/>
            <person name="Hadar Y."/>
            <person name="Yarden O."/>
            <person name="de Vries R.P."/>
            <person name="Wiebenga A."/>
            <person name="Stenlid J."/>
            <person name="Eastwood D."/>
            <person name="Grigoriev I.V."/>
            <person name="Berka R.M."/>
            <person name="Blanchette R.A."/>
            <person name="Kersten P."/>
            <person name="Martinez A.T."/>
            <person name="Vicuna R."/>
            <person name="Cullen D."/>
        </authorList>
    </citation>
    <scope>NUCLEOTIDE SEQUENCE [LARGE SCALE GENOMIC DNA]</scope>
    <source>
        <strain evidence="7 8">B</strain>
    </source>
</reference>
<dbReference type="SMART" id="SM00679">
    <property type="entry name" value="CTNS"/>
    <property type="match status" value="2"/>
</dbReference>
<evidence type="ECO:0000256" key="4">
    <source>
        <dbReference type="ARBA" id="ARBA00023136"/>
    </source>
</evidence>
<sequence>MPANPAAENALGTIGTICWTVQLIPQIWKSWRDKSTEGLSHWLLLMWGISGAFLGVYSIVQDLNIPLILQPQLFGVLSFVSWGQCQYYGKKRSRTMVIVMVITAIAVTGGFEAGMVYAVRPSFNRGNDGPVEAFGIISAIIISLALLPQYYEIHKHREVVGISMIFMTVDCLGGIFNDLSLAFKAKFDITAGVTYSMVVLLDGTVLLLAATLNPLARRRRKRAAAEAGDAEDGSHPRPLLTVSEPGTPSIAARQDAFAVNEINLEMEVNRV</sequence>
<dbReference type="InterPro" id="IPR006603">
    <property type="entry name" value="PQ-loop_rpt"/>
</dbReference>
<evidence type="ECO:0000256" key="5">
    <source>
        <dbReference type="SAM" id="MobiDB-lite"/>
    </source>
</evidence>
<name>M2PR76_CERS8</name>
<dbReference type="OrthoDB" id="407617at2759"/>
<evidence type="ECO:0000256" key="2">
    <source>
        <dbReference type="ARBA" id="ARBA00022692"/>
    </source>
</evidence>
<dbReference type="Proteomes" id="UP000016930">
    <property type="component" value="Unassembled WGS sequence"/>
</dbReference>
<dbReference type="Pfam" id="PF04193">
    <property type="entry name" value="PQ-loop"/>
    <property type="match status" value="2"/>
</dbReference>
<proteinExistence type="predicted"/>
<feature type="transmembrane region" description="Helical" evidence="6">
    <location>
        <begin position="39"/>
        <end position="59"/>
    </location>
</feature>
<dbReference type="InterPro" id="IPR051415">
    <property type="entry name" value="LAAT-1"/>
</dbReference>
<evidence type="ECO:0000313" key="7">
    <source>
        <dbReference type="EMBL" id="EMD39084.1"/>
    </source>
</evidence>
<comment type="subcellular location">
    <subcellularLocation>
        <location evidence="1">Membrane</location>
        <topology evidence="1">Multi-pass membrane protein</topology>
    </subcellularLocation>
</comment>
<keyword evidence="4 6" id="KW-0472">Membrane</keyword>
<protein>
    <recommendedName>
        <fullName evidence="9">PQ-loop-domain-containing protein</fullName>
    </recommendedName>
</protein>
<evidence type="ECO:0000256" key="6">
    <source>
        <dbReference type="SAM" id="Phobius"/>
    </source>
</evidence>
<keyword evidence="3 6" id="KW-1133">Transmembrane helix</keyword>
<evidence type="ECO:0000256" key="1">
    <source>
        <dbReference type="ARBA" id="ARBA00004141"/>
    </source>
</evidence>
<evidence type="ECO:0000256" key="3">
    <source>
        <dbReference type="ARBA" id="ARBA00022989"/>
    </source>
</evidence>
<accession>M2PR76</accession>
<feature type="transmembrane region" description="Helical" evidence="6">
    <location>
        <begin position="189"/>
        <end position="212"/>
    </location>
</feature>
<dbReference type="AlphaFoldDB" id="M2PR76"/>
<evidence type="ECO:0000313" key="8">
    <source>
        <dbReference type="Proteomes" id="UP000016930"/>
    </source>
</evidence>
<feature type="transmembrane region" description="Helical" evidence="6">
    <location>
        <begin position="131"/>
        <end position="147"/>
    </location>
</feature>